<evidence type="ECO:0000256" key="2">
    <source>
        <dbReference type="ARBA" id="ARBA00022840"/>
    </source>
</evidence>
<dbReference type="Pfam" id="PF07714">
    <property type="entry name" value="PK_Tyr_Ser-Thr"/>
    <property type="match status" value="1"/>
</dbReference>
<dbReference type="SUPFAM" id="SSF56112">
    <property type="entry name" value="Protein kinase-like (PK-like)"/>
    <property type="match status" value="1"/>
</dbReference>
<comment type="caution">
    <text evidence="4">The sequence shown here is derived from an EMBL/GenBank/DDBJ whole genome shotgun (WGS) entry which is preliminary data.</text>
</comment>
<protein>
    <recommendedName>
        <fullName evidence="3">Serine-threonine/tyrosine-protein kinase catalytic domain-containing protein</fullName>
    </recommendedName>
</protein>
<dbReference type="Proteomes" id="UP001153076">
    <property type="component" value="Unassembled WGS sequence"/>
</dbReference>
<evidence type="ECO:0000313" key="5">
    <source>
        <dbReference type="Proteomes" id="UP001153076"/>
    </source>
</evidence>
<dbReference type="EMBL" id="JAKOGI010000020">
    <property type="protein sequence ID" value="KAJ8449552.1"/>
    <property type="molecule type" value="Genomic_DNA"/>
</dbReference>
<keyword evidence="1" id="KW-0547">Nucleotide-binding</keyword>
<evidence type="ECO:0000256" key="1">
    <source>
        <dbReference type="ARBA" id="ARBA00022741"/>
    </source>
</evidence>
<evidence type="ECO:0000313" key="4">
    <source>
        <dbReference type="EMBL" id="KAJ8449552.1"/>
    </source>
</evidence>
<dbReference type="GO" id="GO:0004672">
    <property type="term" value="F:protein kinase activity"/>
    <property type="evidence" value="ECO:0007669"/>
    <property type="project" value="InterPro"/>
</dbReference>
<keyword evidence="2" id="KW-0067">ATP-binding</keyword>
<feature type="domain" description="Serine-threonine/tyrosine-protein kinase catalytic" evidence="3">
    <location>
        <begin position="19"/>
        <end position="111"/>
    </location>
</feature>
<dbReference type="InterPro" id="IPR001245">
    <property type="entry name" value="Ser-Thr/Tyr_kinase_cat_dom"/>
</dbReference>
<dbReference type="Gene3D" id="1.10.510.10">
    <property type="entry name" value="Transferase(Phosphotransferase) domain 1"/>
    <property type="match status" value="1"/>
</dbReference>
<dbReference type="GO" id="GO:0005524">
    <property type="term" value="F:ATP binding"/>
    <property type="evidence" value="ECO:0007669"/>
    <property type="project" value="UniProtKB-KW"/>
</dbReference>
<keyword evidence="5" id="KW-1185">Reference proteome</keyword>
<evidence type="ECO:0000259" key="3">
    <source>
        <dbReference type="Pfam" id="PF07714"/>
    </source>
</evidence>
<accession>A0A9Q1KVX6</accession>
<organism evidence="4 5">
    <name type="scientific">Carnegiea gigantea</name>
    <dbReference type="NCBI Taxonomy" id="171969"/>
    <lineage>
        <taxon>Eukaryota</taxon>
        <taxon>Viridiplantae</taxon>
        <taxon>Streptophyta</taxon>
        <taxon>Embryophyta</taxon>
        <taxon>Tracheophyta</taxon>
        <taxon>Spermatophyta</taxon>
        <taxon>Magnoliopsida</taxon>
        <taxon>eudicotyledons</taxon>
        <taxon>Gunneridae</taxon>
        <taxon>Pentapetalae</taxon>
        <taxon>Caryophyllales</taxon>
        <taxon>Cactineae</taxon>
        <taxon>Cactaceae</taxon>
        <taxon>Cactoideae</taxon>
        <taxon>Echinocereeae</taxon>
        <taxon>Carnegiea</taxon>
    </lineage>
</organism>
<sequence>MELNPKDVESFLTVQEVSAADTFGKTFKGHIPANNPYGLKEMDVAIKVSHNRTPQTCDQVLETMFKNVLKLSHLRHKNIIGLVGYSTSPDHFYLVHKLVPGRRLADILEGEDFVPIIVDLKHCVEGRMHAAGSGTPGYYSSKKGGATSKNDDVLAFGILALQLIVKDMRIAVTVKEGSKL</sequence>
<dbReference type="PANTHER" id="PTHR27001:SF152">
    <property type="entry name" value="KINASE WITH ADENINE NUCLEOTIDE ALPHA HYDROLASES-LIKE DOMAIN-CONTAINING PROTEIN"/>
    <property type="match status" value="1"/>
</dbReference>
<gene>
    <name evidence="4" type="ORF">Cgig2_005574</name>
</gene>
<dbReference type="InterPro" id="IPR011009">
    <property type="entry name" value="Kinase-like_dom_sf"/>
</dbReference>
<dbReference type="OrthoDB" id="1543146at2759"/>
<dbReference type="GO" id="GO:0005886">
    <property type="term" value="C:plasma membrane"/>
    <property type="evidence" value="ECO:0007669"/>
    <property type="project" value="TreeGrafter"/>
</dbReference>
<reference evidence="4" key="1">
    <citation type="submission" date="2022-04" db="EMBL/GenBank/DDBJ databases">
        <title>Carnegiea gigantea Genome sequencing and assembly v2.</title>
        <authorList>
            <person name="Copetti D."/>
            <person name="Sanderson M.J."/>
            <person name="Burquez A."/>
            <person name="Wojciechowski M.F."/>
        </authorList>
    </citation>
    <scope>NUCLEOTIDE SEQUENCE</scope>
    <source>
        <strain evidence="4">SGP5-SGP5p</strain>
        <tissue evidence="4">Aerial part</tissue>
    </source>
</reference>
<proteinExistence type="predicted"/>
<dbReference type="PANTHER" id="PTHR27001">
    <property type="entry name" value="OS01G0253100 PROTEIN"/>
    <property type="match status" value="1"/>
</dbReference>
<dbReference type="AlphaFoldDB" id="A0A9Q1KVX6"/>
<name>A0A9Q1KVX6_9CARY</name>